<name>A0A6J5QKD5_9CAUD</name>
<organism evidence="1">
    <name type="scientific">uncultured Caudovirales phage</name>
    <dbReference type="NCBI Taxonomy" id="2100421"/>
    <lineage>
        <taxon>Viruses</taxon>
        <taxon>Duplodnaviria</taxon>
        <taxon>Heunggongvirae</taxon>
        <taxon>Uroviricota</taxon>
        <taxon>Caudoviricetes</taxon>
        <taxon>Peduoviridae</taxon>
        <taxon>Maltschvirus</taxon>
        <taxon>Maltschvirus maltsch</taxon>
    </lineage>
</organism>
<reference evidence="1" key="1">
    <citation type="submission" date="2020-05" db="EMBL/GenBank/DDBJ databases">
        <authorList>
            <person name="Chiriac C."/>
            <person name="Salcher M."/>
            <person name="Ghai R."/>
            <person name="Kavagutti S V."/>
        </authorList>
    </citation>
    <scope>NUCLEOTIDE SEQUENCE</scope>
</reference>
<accession>A0A6J5QKD5</accession>
<sequence length="512" mass="56064">MDDIGFGGTASRYNTRFGSGSDITAKQLNDLANGIQATTPMPFLGAGQSVSFVPGGSLITQIPRATNFEGDPLPRQQFECWAETMTTGEGESVETFSVLKIMSGAVNFTQSNMPEIQTGFINNTQQVWIRNAAVYPASTRHTGVNDPADVYVFENDGYFKLEAAGIYYVILCKADISSGIEGISPEGGLLYETTPWVAIVKKDSEAYTQMFIDSGPSQYINFFNVQKMTGYNESNSTEDKDWGYCHTGYFNPTKFGYALKVIATVRVGLLSPEQFDVDQECVGSLDISIQGHYHGATLRSRAGMDEADDPYYVNETPSPGETSGWNDVVNFLDMTRIGVGGFSGSDLELDWYDEVFNDYTPRSVSTSAYSYYEANGCGTECEHPLQVHFNSDGDWTVCLGTINNVEVTNLEGTDSGGTGTIYFYVQIGNETVDGNVRYPATTGTGVPTIITSASGTISDTDGYGHILIASVEVTEEGGIKRYVVNQMVKGSLWSERHKFTEPNTAMYYFYRL</sequence>
<protein>
    <submittedName>
        <fullName evidence="1">Uncharacterized protein</fullName>
    </submittedName>
</protein>
<proteinExistence type="predicted"/>
<gene>
    <name evidence="1" type="ORF">UFOVP1118_35</name>
</gene>
<dbReference type="EMBL" id="LR797073">
    <property type="protein sequence ID" value="CAB4185070.1"/>
    <property type="molecule type" value="Genomic_DNA"/>
</dbReference>
<evidence type="ECO:0000313" key="1">
    <source>
        <dbReference type="EMBL" id="CAB4185070.1"/>
    </source>
</evidence>